<feature type="region of interest" description="Disordered" evidence="2">
    <location>
        <begin position="1"/>
        <end position="24"/>
    </location>
</feature>
<dbReference type="Proteomes" id="UP001138757">
    <property type="component" value="Unassembled WGS sequence"/>
</dbReference>
<evidence type="ECO:0000313" key="4">
    <source>
        <dbReference type="EMBL" id="MBT2185788.1"/>
    </source>
</evidence>
<dbReference type="Pfam" id="PF08755">
    <property type="entry name" value="YccV-like"/>
    <property type="match status" value="1"/>
</dbReference>
<evidence type="ECO:0000259" key="3">
    <source>
        <dbReference type="SMART" id="SM00992"/>
    </source>
</evidence>
<name>A0A9X1AJR1_9SPHN</name>
<dbReference type="PANTHER" id="PTHR48439:SF1">
    <property type="entry name" value="HEMIMETHYLATED DNA-BINDING DOMAIN-CONTAINING PROTEIN"/>
    <property type="match status" value="1"/>
</dbReference>
<dbReference type="RefSeq" id="WP_214621511.1">
    <property type="nucleotide sequence ID" value="NZ_JAHGAW010000001.1"/>
</dbReference>
<evidence type="ECO:0000256" key="2">
    <source>
        <dbReference type="SAM" id="MobiDB-lite"/>
    </source>
</evidence>
<comment type="caution">
    <text evidence="4">The sequence shown here is derived from an EMBL/GenBank/DDBJ whole genome shotgun (WGS) entry which is preliminary data.</text>
</comment>
<dbReference type="EMBL" id="JAHGAW010000001">
    <property type="protein sequence ID" value="MBT2185788.1"/>
    <property type="molecule type" value="Genomic_DNA"/>
</dbReference>
<organism evidence="4 5">
    <name type="scientific">Sphingobium nicotianae</name>
    <dbReference type="NCBI Taxonomy" id="2782607"/>
    <lineage>
        <taxon>Bacteria</taxon>
        <taxon>Pseudomonadati</taxon>
        <taxon>Pseudomonadota</taxon>
        <taxon>Alphaproteobacteria</taxon>
        <taxon>Sphingomonadales</taxon>
        <taxon>Sphingomonadaceae</taxon>
        <taxon>Sphingobium</taxon>
    </lineage>
</organism>
<dbReference type="InterPro" id="IPR011722">
    <property type="entry name" value="Hemimethylated_DNA-bd_dom"/>
</dbReference>
<dbReference type="InterPro" id="IPR053189">
    <property type="entry name" value="Clp_protease_adapter_ClpF"/>
</dbReference>
<dbReference type="SMART" id="SM00992">
    <property type="entry name" value="YccV-like"/>
    <property type="match status" value="1"/>
</dbReference>
<reference evidence="4" key="1">
    <citation type="submission" date="2021-05" db="EMBL/GenBank/DDBJ databases">
        <title>Genome of Sphingobium sp. strain.</title>
        <authorList>
            <person name="Fan R."/>
        </authorList>
    </citation>
    <scope>NUCLEOTIDE SEQUENCE</scope>
    <source>
        <strain evidence="4">H33</strain>
    </source>
</reference>
<gene>
    <name evidence="4" type="primary">hspQ</name>
    <name evidence="4" type="ORF">KK488_02390</name>
</gene>
<dbReference type="InterPro" id="IPR036623">
    <property type="entry name" value="Hemimethylated_DNA-bd_sf"/>
</dbReference>
<evidence type="ECO:0000313" key="5">
    <source>
        <dbReference type="Proteomes" id="UP001138757"/>
    </source>
</evidence>
<dbReference type="Gene3D" id="2.30.30.390">
    <property type="entry name" value="Hemimethylated DNA-binding domain"/>
    <property type="match status" value="1"/>
</dbReference>
<protein>
    <recommendedName>
        <fullName evidence="1">Heat shock protein HspQ</fullName>
    </recommendedName>
</protein>
<feature type="domain" description="Hemimethylated DNA-binding" evidence="3">
    <location>
        <begin position="32"/>
        <end position="131"/>
    </location>
</feature>
<proteinExistence type="predicted"/>
<dbReference type="SUPFAM" id="SSF141255">
    <property type="entry name" value="YccV-like"/>
    <property type="match status" value="1"/>
</dbReference>
<dbReference type="NCBIfam" id="TIGR02097">
    <property type="entry name" value="yccV"/>
    <property type="match status" value="1"/>
</dbReference>
<keyword evidence="5" id="KW-1185">Reference proteome</keyword>
<accession>A0A9X1AJR1</accession>
<dbReference type="PANTHER" id="PTHR48439">
    <property type="entry name" value="HEMIMETHYLATED DNA-BINDING DOMAIN-CONTAINING PROTEIN"/>
    <property type="match status" value="1"/>
</dbReference>
<evidence type="ECO:0000256" key="1">
    <source>
        <dbReference type="NCBIfam" id="TIGR02097"/>
    </source>
</evidence>
<keyword evidence="4" id="KW-0346">Stress response</keyword>
<dbReference type="AlphaFoldDB" id="A0A9X1AJR1"/>
<dbReference type="GO" id="GO:0003677">
    <property type="term" value="F:DNA binding"/>
    <property type="evidence" value="ECO:0007669"/>
    <property type="project" value="UniProtKB-UniRule"/>
</dbReference>
<sequence length="136" mass="15115">MDRSHNTKTIPASTDPAAPPQGVSGAAPLIAHARFRIGDTVRHRMFGFRGVVFDIDPVFANSEDWYEAIPAASRPARDQPFYHLFADNGESSYVAYVSQQNLVVDESGDPIDHPAIDALFEQQEDGSYELDPSRWH</sequence>